<feature type="transmembrane region" description="Helical" evidence="9">
    <location>
        <begin position="40"/>
        <end position="61"/>
    </location>
</feature>
<evidence type="ECO:0000256" key="9">
    <source>
        <dbReference type="SAM" id="Phobius"/>
    </source>
</evidence>
<proteinExistence type="inferred from homology"/>
<keyword evidence="6 9" id="KW-0812">Transmembrane</keyword>
<evidence type="ECO:0000256" key="5">
    <source>
        <dbReference type="ARBA" id="ARBA00022679"/>
    </source>
</evidence>
<dbReference type="InterPro" id="IPR017475">
    <property type="entry name" value="EPS_sugar_tfrase"/>
</dbReference>
<comment type="caution">
    <text evidence="11">The sequence shown here is derived from an EMBL/GenBank/DDBJ whole genome shotgun (WGS) entry which is preliminary data.</text>
</comment>
<evidence type="ECO:0000259" key="10">
    <source>
        <dbReference type="Pfam" id="PF02397"/>
    </source>
</evidence>
<keyword evidence="4" id="KW-1003">Cell membrane</keyword>
<organism evidence="11">
    <name type="scientific">Caldilinea aerophila</name>
    <dbReference type="NCBI Taxonomy" id="133453"/>
    <lineage>
        <taxon>Bacteria</taxon>
        <taxon>Bacillati</taxon>
        <taxon>Chloroflexota</taxon>
        <taxon>Caldilineae</taxon>
        <taxon>Caldilineales</taxon>
        <taxon>Caldilineaceae</taxon>
        <taxon>Caldilinea</taxon>
    </lineage>
</organism>
<dbReference type="Pfam" id="PF02397">
    <property type="entry name" value="Bac_transf"/>
    <property type="match status" value="1"/>
</dbReference>
<feature type="transmembrane region" description="Helical" evidence="9">
    <location>
        <begin position="73"/>
        <end position="93"/>
    </location>
</feature>
<name>A0A7C1JEC4_9CHLR</name>
<keyword evidence="5 11" id="KW-0808">Transferase</keyword>
<evidence type="ECO:0000313" key="11">
    <source>
        <dbReference type="EMBL" id="HDX32524.1"/>
    </source>
</evidence>
<evidence type="ECO:0000256" key="2">
    <source>
        <dbReference type="ARBA" id="ARBA00004236"/>
    </source>
</evidence>
<evidence type="ECO:0000256" key="7">
    <source>
        <dbReference type="ARBA" id="ARBA00022989"/>
    </source>
</evidence>
<gene>
    <name evidence="11" type="ORF">ENQ20_13705</name>
</gene>
<comment type="similarity">
    <text evidence="3">Belongs to the bacterial sugar transferase family.</text>
</comment>
<feature type="domain" description="Bacterial sugar transferase" evidence="10">
    <location>
        <begin position="275"/>
        <end position="463"/>
    </location>
</feature>
<dbReference type="Gene3D" id="3.40.50.720">
    <property type="entry name" value="NAD(P)-binding Rossmann-like Domain"/>
    <property type="match status" value="1"/>
</dbReference>
<dbReference type="Pfam" id="PF13727">
    <property type="entry name" value="CoA_binding_3"/>
    <property type="match status" value="1"/>
</dbReference>
<dbReference type="AlphaFoldDB" id="A0A7C1JEC4"/>
<feature type="transmembrane region" description="Helical" evidence="9">
    <location>
        <begin position="277"/>
        <end position="301"/>
    </location>
</feature>
<dbReference type="GO" id="GO:0005886">
    <property type="term" value="C:plasma membrane"/>
    <property type="evidence" value="ECO:0007669"/>
    <property type="project" value="UniProtKB-SubCell"/>
</dbReference>
<reference evidence="11" key="1">
    <citation type="journal article" date="2020" name="mSystems">
        <title>Genome- and Community-Level Interaction Insights into Carbon Utilization and Element Cycling Functions of Hydrothermarchaeota in Hydrothermal Sediment.</title>
        <authorList>
            <person name="Zhou Z."/>
            <person name="Liu Y."/>
            <person name="Xu W."/>
            <person name="Pan J."/>
            <person name="Luo Z.H."/>
            <person name="Li M."/>
        </authorList>
    </citation>
    <scope>NUCLEOTIDE SEQUENCE [LARGE SCALE GENOMIC DNA]</scope>
    <source>
        <strain evidence="11">SpSt-289</strain>
    </source>
</reference>
<evidence type="ECO:0000256" key="1">
    <source>
        <dbReference type="ARBA" id="ARBA00004141"/>
    </source>
</evidence>
<evidence type="ECO:0000256" key="4">
    <source>
        <dbReference type="ARBA" id="ARBA00022475"/>
    </source>
</evidence>
<dbReference type="EMBL" id="DSMG01000139">
    <property type="protein sequence ID" value="HDX32524.1"/>
    <property type="molecule type" value="Genomic_DNA"/>
</dbReference>
<evidence type="ECO:0000256" key="3">
    <source>
        <dbReference type="ARBA" id="ARBA00006464"/>
    </source>
</evidence>
<sequence>MFLVFGDAFVLIIAFALAYWLRFSVGLAISQDIVPNPQEYLLLSLLLVPVWLTIFALVGLYDFNVLLGGIAEYGRVFNGVTWGIMTVIVYSFLNPEFVIARAWLLYAWVFSTLLLCVFRLTMRRIAYRARRYGYFVSPAVIVGANQEAVALAEQLRDSAGSGMEIAGFVSVNGKDTYAPGDQVHGLKVLGTLQDLPRILDEYNVEEVVIATTAMEGEQLVALSEQLTSERSDIRMRLSSGLYEVFTTGMEVTTRNAVPLTSLRRLRLSRGEALLKTLLDYSVVLAALPFLLPLFLVISLLIKLDSPGPVLYRRRVLGVGGKPFDAFKFRTMYVNGNEVLERHPELKLELEKNQKLKNDPRITRVGRFLRRTSLDELPQLINVLLGQMSLVGPRMISPAEHGRYGRMKFNLLTVKPGMTGLWQVSGRSDLSYEERVRLDMYYIRNYSIWMDIQILVFQTLPAVLKGRGAY</sequence>
<dbReference type="PANTHER" id="PTHR30576">
    <property type="entry name" value="COLANIC BIOSYNTHESIS UDP-GLUCOSE LIPID CARRIER TRANSFERASE"/>
    <property type="match status" value="1"/>
</dbReference>
<dbReference type="GO" id="GO:0016780">
    <property type="term" value="F:phosphotransferase activity, for other substituted phosphate groups"/>
    <property type="evidence" value="ECO:0007669"/>
    <property type="project" value="TreeGrafter"/>
</dbReference>
<dbReference type="NCBIfam" id="TIGR03025">
    <property type="entry name" value="EPS_sugtrans"/>
    <property type="match status" value="1"/>
</dbReference>
<protein>
    <submittedName>
        <fullName evidence="11">Sugar transferase</fullName>
    </submittedName>
</protein>
<dbReference type="PANTHER" id="PTHR30576:SF4">
    <property type="entry name" value="UNDECAPRENYL-PHOSPHATE GALACTOSE PHOSPHOTRANSFERASE"/>
    <property type="match status" value="1"/>
</dbReference>
<dbReference type="InterPro" id="IPR003362">
    <property type="entry name" value="Bact_transf"/>
</dbReference>
<evidence type="ECO:0000256" key="6">
    <source>
        <dbReference type="ARBA" id="ARBA00022692"/>
    </source>
</evidence>
<accession>A0A7C1JEC4</accession>
<comment type="subcellular location">
    <subcellularLocation>
        <location evidence="2">Cell membrane</location>
    </subcellularLocation>
    <subcellularLocation>
        <location evidence="1">Membrane</location>
        <topology evidence="1">Multi-pass membrane protein</topology>
    </subcellularLocation>
</comment>
<evidence type="ECO:0000256" key="8">
    <source>
        <dbReference type="ARBA" id="ARBA00023136"/>
    </source>
</evidence>
<keyword evidence="7 9" id="KW-1133">Transmembrane helix</keyword>
<feature type="transmembrane region" description="Helical" evidence="9">
    <location>
        <begin position="105"/>
        <end position="122"/>
    </location>
</feature>
<keyword evidence="8 9" id="KW-0472">Membrane</keyword>